<feature type="domain" description="FAD/NAD(P)-binding" evidence="1">
    <location>
        <begin position="187"/>
        <end position="304"/>
    </location>
</feature>
<name>A0ABU3WTX5_9NOCA</name>
<accession>A0ABU3WTX5</accession>
<proteinExistence type="predicted"/>
<dbReference type="Proteomes" id="UP001275440">
    <property type="component" value="Unassembled WGS sequence"/>
</dbReference>
<dbReference type="SUPFAM" id="SSF51905">
    <property type="entry name" value="FAD/NAD(P)-binding domain"/>
    <property type="match status" value="1"/>
</dbReference>
<feature type="domain" description="FAD/NAD(P)-binding" evidence="1">
    <location>
        <begin position="7"/>
        <end position="108"/>
    </location>
</feature>
<evidence type="ECO:0000259" key="1">
    <source>
        <dbReference type="Pfam" id="PF07992"/>
    </source>
</evidence>
<dbReference type="InterPro" id="IPR015904">
    <property type="entry name" value="Sulphide_quinone_reductase"/>
</dbReference>
<dbReference type="Gene3D" id="3.50.50.60">
    <property type="entry name" value="FAD/NAD(P)-binding domain"/>
    <property type="match status" value="2"/>
</dbReference>
<gene>
    <name evidence="2" type="ORF">F8M49_18290</name>
</gene>
<sequence length="399" mass="42698">MTTAKHQVLILGGGTAGITVAARLLRKGHSDVAIVEPSDTHYYQALWTLVGGGQATAATSARPEASVIPKGATWIKNAAAAIDPDSNIVTCTDGATYEYDVLVVSPGLQLDWDRTEGLEDALGKDGVSSNYRFDLAPRTWEFIRNTRSGTAVFTMPSGPIKCGGAPQKIAYLACDHWRREGVLSDIEVHLVLPTPRTFGIPEIADSLDAVVADYGIHLHTSAEVSSVDASGRKVTVASVAEGGTGTTLPYDVLHVAPHQSAPDWIKAGPLSTGDDNGYVDIDAHTLQHVRYPNVFALGDAGSTPNSKTGAAVRKQAPVVAANLDAFLRGRPLPAAYDGYSSCPIVTSSTAMLLAEFDYSMQMKPTFPILDPAKPHRPYWYLKKHGLPFMYWNLMLKGLA</sequence>
<dbReference type="EMBL" id="WBMO01000001">
    <property type="protein sequence ID" value="MDV2476783.1"/>
    <property type="molecule type" value="Genomic_DNA"/>
</dbReference>
<evidence type="ECO:0000313" key="2">
    <source>
        <dbReference type="EMBL" id="MDV2476783.1"/>
    </source>
</evidence>
<dbReference type="InterPro" id="IPR036188">
    <property type="entry name" value="FAD/NAD-bd_sf"/>
</dbReference>
<organism evidence="2 3">
    <name type="scientific">Rhodococcus zopfii</name>
    <dbReference type="NCBI Taxonomy" id="43772"/>
    <lineage>
        <taxon>Bacteria</taxon>
        <taxon>Bacillati</taxon>
        <taxon>Actinomycetota</taxon>
        <taxon>Actinomycetes</taxon>
        <taxon>Mycobacteriales</taxon>
        <taxon>Nocardiaceae</taxon>
        <taxon>Rhodococcus</taxon>
    </lineage>
</organism>
<dbReference type="PANTHER" id="PTHR10632">
    <property type="entry name" value="SULFIDE:QUINONE OXIDOREDUCTASE"/>
    <property type="match status" value="1"/>
</dbReference>
<dbReference type="Pfam" id="PF07992">
    <property type="entry name" value="Pyr_redox_2"/>
    <property type="match status" value="2"/>
</dbReference>
<dbReference type="PANTHER" id="PTHR10632:SF2">
    <property type="entry name" value="SULFIDE:QUINONE OXIDOREDUCTASE, MITOCHONDRIAL"/>
    <property type="match status" value="1"/>
</dbReference>
<comment type="caution">
    <text evidence="2">The sequence shown here is derived from an EMBL/GenBank/DDBJ whole genome shotgun (WGS) entry which is preliminary data.</text>
</comment>
<dbReference type="InterPro" id="IPR023753">
    <property type="entry name" value="FAD/NAD-binding_dom"/>
</dbReference>
<protein>
    <submittedName>
        <fullName evidence="2">NAD(P)/FAD-dependent oxidoreductase</fullName>
    </submittedName>
</protein>
<keyword evidence="3" id="KW-1185">Reference proteome</keyword>
<reference evidence="2 3" key="1">
    <citation type="submission" date="2019-10" db="EMBL/GenBank/DDBJ databases">
        <title>Draft Genome Assembly of Rhodococcus zopfii DSM44189.</title>
        <authorList>
            <person name="Sutton J.M."/>
            <person name="Akob D.M."/>
            <person name="Bushman T.J."/>
        </authorList>
    </citation>
    <scope>NUCLEOTIDE SEQUENCE [LARGE SCALE GENOMIC DNA]</scope>
    <source>
        <strain evidence="2 3">DSM 44189</strain>
    </source>
</reference>
<evidence type="ECO:0000313" key="3">
    <source>
        <dbReference type="Proteomes" id="UP001275440"/>
    </source>
</evidence>